<dbReference type="PROSITE" id="PS51294">
    <property type="entry name" value="HTH_MYB"/>
    <property type="match status" value="2"/>
</dbReference>
<dbReference type="CDD" id="cd00167">
    <property type="entry name" value="SANT"/>
    <property type="match status" value="2"/>
</dbReference>
<dbReference type="Pfam" id="PF00249">
    <property type="entry name" value="Myb_DNA-binding"/>
    <property type="match status" value="2"/>
</dbReference>
<dbReference type="EMBL" id="MW929317">
    <property type="protein sequence ID" value="UGC13062.1"/>
    <property type="molecule type" value="mRNA"/>
</dbReference>
<dbReference type="InterPro" id="IPR017930">
    <property type="entry name" value="Myb_dom"/>
</dbReference>
<keyword evidence="4" id="KW-0238">DNA-binding</keyword>
<keyword evidence="3" id="KW-0805">Transcription regulation</keyword>
<evidence type="ECO:0000256" key="3">
    <source>
        <dbReference type="ARBA" id="ARBA00023015"/>
    </source>
</evidence>
<feature type="domain" description="HTH myb-type" evidence="9">
    <location>
        <begin position="25"/>
        <end position="74"/>
    </location>
</feature>
<feature type="domain" description="Myb-like" evidence="8">
    <location>
        <begin position="22"/>
        <end position="74"/>
    </location>
</feature>
<keyword evidence="5" id="KW-0010">Activator</keyword>
<evidence type="ECO:0000313" key="10">
    <source>
        <dbReference type="EMBL" id="UGC13062.1"/>
    </source>
</evidence>
<evidence type="ECO:0000256" key="6">
    <source>
        <dbReference type="ARBA" id="ARBA00023163"/>
    </source>
</evidence>
<evidence type="ECO:0000259" key="9">
    <source>
        <dbReference type="PROSITE" id="PS51294"/>
    </source>
</evidence>
<keyword evidence="2" id="KW-0677">Repeat</keyword>
<dbReference type="AlphaFoldDB" id="A0A8K1ZBM6"/>
<sequence>MITLGMIPLEMSGNTSDSASKSILVRKGAWTQAEDVLLRSCIEKHGSVKWSRVPQLAGLNRCRKSCRLRWLNYLNPTLRRGTFDEDEEDLIIRLHKLLGNRWSLIAGRLPGRTANDVKNHWNSRLSKEVIARDKKNGGQVRLATPIRPQPRAITARKQKTSSVITEVEDDHTSWLDHLILDDEKYNKGKMEGQTEAEISFGGLKGFNDDQGLFLEGISRWENPLSDILN</sequence>
<evidence type="ECO:0000259" key="8">
    <source>
        <dbReference type="PROSITE" id="PS50090"/>
    </source>
</evidence>
<evidence type="ECO:0000256" key="5">
    <source>
        <dbReference type="ARBA" id="ARBA00023159"/>
    </source>
</evidence>
<dbReference type="InterPro" id="IPR009057">
    <property type="entry name" value="Homeodomain-like_sf"/>
</dbReference>
<proteinExistence type="evidence at transcript level"/>
<dbReference type="PANTHER" id="PTHR47999:SF24">
    <property type="entry name" value="TRANSCRIPTION FACTOR MYB90"/>
    <property type="match status" value="1"/>
</dbReference>
<dbReference type="Gene3D" id="1.10.10.60">
    <property type="entry name" value="Homeodomain-like"/>
    <property type="match status" value="2"/>
</dbReference>
<dbReference type="InterPro" id="IPR001005">
    <property type="entry name" value="SANT/Myb"/>
</dbReference>
<evidence type="ECO:0000256" key="4">
    <source>
        <dbReference type="ARBA" id="ARBA00023125"/>
    </source>
</evidence>
<dbReference type="SMART" id="SM00717">
    <property type="entry name" value="SANT"/>
    <property type="match status" value="2"/>
</dbReference>
<dbReference type="InterPro" id="IPR015495">
    <property type="entry name" value="Myb_TF_plants"/>
</dbReference>
<evidence type="ECO:0000256" key="7">
    <source>
        <dbReference type="ARBA" id="ARBA00023242"/>
    </source>
</evidence>
<reference evidence="10" key="1">
    <citation type="submission" date="2021-04" db="EMBL/GenBank/DDBJ databases">
        <authorList>
            <person name="Gong M."/>
            <person name="Wang R."/>
            <person name="Zhao H."/>
            <person name="Wu X."/>
            <person name="Zhao J."/>
            <person name="Huang J."/>
            <person name="He Z."/>
        </authorList>
    </citation>
    <scope>NUCLEOTIDE SEQUENCE</scope>
    <source>
        <tissue evidence="10">Flower</tissue>
    </source>
</reference>
<gene>
    <name evidence="10" type="primary">MYB20</name>
</gene>
<keyword evidence="6" id="KW-0804">Transcription</keyword>
<accession>A0A8K1ZBM6</accession>
<name>A0A8K1ZBM6_9LILI</name>
<keyword evidence="7" id="KW-0539">Nucleus</keyword>
<dbReference type="PROSITE" id="PS50090">
    <property type="entry name" value="MYB_LIKE"/>
    <property type="match status" value="2"/>
</dbReference>
<comment type="subcellular location">
    <subcellularLocation>
        <location evidence="1">Nucleus</location>
    </subcellularLocation>
</comment>
<protein>
    <submittedName>
        <fullName evidence="10">R2R3-MYB20</fullName>
    </submittedName>
</protein>
<dbReference type="FunFam" id="1.10.10.60:FF:000218">
    <property type="entry name" value="Myb transcription factor"/>
    <property type="match status" value="1"/>
</dbReference>
<feature type="domain" description="Myb-like" evidence="8">
    <location>
        <begin position="75"/>
        <end position="125"/>
    </location>
</feature>
<organism evidence="10">
    <name type="scientific">Lilium hybrid cultivar</name>
    <dbReference type="NCBI Taxonomy" id="156531"/>
    <lineage>
        <taxon>Eukaryota</taxon>
        <taxon>Viridiplantae</taxon>
        <taxon>Streptophyta</taxon>
        <taxon>Embryophyta</taxon>
        <taxon>Tracheophyta</taxon>
        <taxon>Spermatophyta</taxon>
        <taxon>Magnoliopsida</taxon>
        <taxon>Liliopsida</taxon>
        <taxon>Liliales</taxon>
        <taxon>Liliaceae</taxon>
        <taxon>Lilium</taxon>
    </lineage>
</organism>
<evidence type="ECO:0000256" key="1">
    <source>
        <dbReference type="ARBA" id="ARBA00004123"/>
    </source>
</evidence>
<evidence type="ECO:0000256" key="2">
    <source>
        <dbReference type="ARBA" id="ARBA00022737"/>
    </source>
</evidence>
<dbReference type="SUPFAM" id="SSF46689">
    <property type="entry name" value="Homeodomain-like"/>
    <property type="match status" value="1"/>
</dbReference>
<dbReference type="GO" id="GO:0005634">
    <property type="term" value="C:nucleus"/>
    <property type="evidence" value="ECO:0007669"/>
    <property type="project" value="UniProtKB-SubCell"/>
</dbReference>
<dbReference type="GO" id="GO:0003677">
    <property type="term" value="F:DNA binding"/>
    <property type="evidence" value="ECO:0007669"/>
    <property type="project" value="UniProtKB-KW"/>
</dbReference>
<dbReference type="PANTHER" id="PTHR47999">
    <property type="entry name" value="TRANSCRIPTION FACTOR MYB8-RELATED-RELATED"/>
    <property type="match status" value="1"/>
</dbReference>
<feature type="domain" description="HTH myb-type" evidence="9">
    <location>
        <begin position="75"/>
        <end position="129"/>
    </location>
</feature>